<dbReference type="Gene3D" id="3.40.50.150">
    <property type="entry name" value="Vaccinia Virus protein VP39"/>
    <property type="match status" value="1"/>
</dbReference>
<feature type="domain" description="Methyltransferase" evidence="3">
    <location>
        <begin position="43"/>
        <end position="134"/>
    </location>
</feature>
<sequence length="268" mass="30220">MTEASELFRGAAPYYARHRLGYPKDLFRSLVRVCRLADKSRAIDLGSGTGQISIPLARSIADVLSVDPNDEMIEEGRQMARTEGVENIRFVISRSEDLNEPASLFHIATIASSFHWMERETVLAKLCQMVEPDGCVAIIERERYGSDPDGWTTAMWNDMRDFWGGSFPAGPGTTRQMTVSHRQMLRASAFSEITELRHYYQHEWNIDDLIGYLYSTSAGAPGTLGPRRGAFTTRMRRFLLSYSPSGRFVEQGYITTLLGYRPSSATRP</sequence>
<dbReference type="AlphaFoldDB" id="A0A4U6RJ13"/>
<dbReference type="EMBL" id="SZZP01000028">
    <property type="protein sequence ID" value="TKV74020.1"/>
    <property type="molecule type" value="Genomic_DNA"/>
</dbReference>
<dbReference type="CDD" id="cd02440">
    <property type="entry name" value="AdoMet_MTases"/>
    <property type="match status" value="1"/>
</dbReference>
<evidence type="ECO:0000256" key="2">
    <source>
        <dbReference type="ARBA" id="ARBA00022679"/>
    </source>
</evidence>
<keyword evidence="1 4" id="KW-0489">Methyltransferase</keyword>
<comment type="caution">
    <text evidence="4">The sequence shown here is derived from an EMBL/GenBank/DDBJ whole genome shotgun (WGS) entry which is preliminary data.</text>
</comment>
<dbReference type="PANTHER" id="PTHR44942:SF4">
    <property type="entry name" value="METHYLTRANSFERASE TYPE 11 DOMAIN-CONTAINING PROTEIN"/>
    <property type="match status" value="1"/>
</dbReference>
<protein>
    <submittedName>
        <fullName evidence="4">Methyltransferase domain-containing protein</fullName>
    </submittedName>
</protein>
<reference evidence="4 5" key="1">
    <citation type="submission" date="2019-05" db="EMBL/GenBank/DDBJ databases">
        <title>Draft Genome of Bradyrhizobium elkanii strain SEMIA 938, Used in Commercial Inoculants for Lupinus spp. in Brazil.</title>
        <authorList>
            <person name="Hungria M."/>
            <person name="Delamuta J.R.M."/>
            <person name="Ribeiro R.A."/>
            <person name="Nogueira M.A."/>
        </authorList>
    </citation>
    <scope>NUCLEOTIDE SEQUENCE [LARGE SCALE GENOMIC DNA]</scope>
    <source>
        <strain evidence="4 5">Semia 938</strain>
    </source>
</reference>
<dbReference type="SUPFAM" id="SSF53335">
    <property type="entry name" value="S-adenosyl-L-methionine-dependent methyltransferases"/>
    <property type="match status" value="1"/>
</dbReference>
<dbReference type="Proteomes" id="UP000305095">
    <property type="component" value="Unassembled WGS sequence"/>
</dbReference>
<dbReference type="RefSeq" id="WP_137482998.1">
    <property type="nucleotide sequence ID" value="NZ_SZZP01000028.1"/>
</dbReference>
<dbReference type="InterPro" id="IPR029063">
    <property type="entry name" value="SAM-dependent_MTases_sf"/>
</dbReference>
<dbReference type="Pfam" id="PF13649">
    <property type="entry name" value="Methyltransf_25"/>
    <property type="match status" value="1"/>
</dbReference>
<organism evidence="4 5">
    <name type="scientific">Bradyrhizobium elkanii</name>
    <dbReference type="NCBI Taxonomy" id="29448"/>
    <lineage>
        <taxon>Bacteria</taxon>
        <taxon>Pseudomonadati</taxon>
        <taxon>Pseudomonadota</taxon>
        <taxon>Alphaproteobacteria</taxon>
        <taxon>Hyphomicrobiales</taxon>
        <taxon>Nitrobacteraceae</taxon>
        <taxon>Bradyrhizobium</taxon>
    </lineage>
</organism>
<evidence type="ECO:0000313" key="4">
    <source>
        <dbReference type="EMBL" id="TKV74020.1"/>
    </source>
</evidence>
<accession>A0A4U6RJ13</accession>
<dbReference type="GO" id="GO:0032259">
    <property type="term" value="P:methylation"/>
    <property type="evidence" value="ECO:0007669"/>
    <property type="project" value="UniProtKB-KW"/>
</dbReference>
<evidence type="ECO:0000256" key="1">
    <source>
        <dbReference type="ARBA" id="ARBA00022603"/>
    </source>
</evidence>
<gene>
    <name evidence="4" type="ORF">FDV58_33995</name>
</gene>
<dbReference type="GO" id="GO:0008168">
    <property type="term" value="F:methyltransferase activity"/>
    <property type="evidence" value="ECO:0007669"/>
    <property type="project" value="UniProtKB-KW"/>
</dbReference>
<evidence type="ECO:0000259" key="3">
    <source>
        <dbReference type="Pfam" id="PF13649"/>
    </source>
</evidence>
<dbReference type="PANTHER" id="PTHR44942">
    <property type="entry name" value="METHYLTRANSF_11 DOMAIN-CONTAINING PROTEIN"/>
    <property type="match status" value="1"/>
</dbReference>
<evidence type="ECO:0000313" key="5">
    <source>
        <dbReference type="Proteomes" id="UP000305095"/>
    </source>
</evidence>
<dbReference type="InterPro" id="IPR051052">
    <property type="entry name" value="Diverse_substrate_MTase"/>
</dbReference>
<keyword evidence="2 4" id="KW-0808">Transferase</keyword>
<dbReference type="InterPro" id="IPR041698">
    <property type="entry name" value="Methyltransf_25"/>
</dbReference>
<proteinExistence type="predicted"/>
<name>A0A4U6RJ13_BRAEL</name>